<evidence type="ECO:0000313" key="3">
    <source>
        <dbReference type="Proteomes" id="UP000600547"/>
    </source>
</evidence>
<accession>A0A8H9GTK1</accession>
<protein>
    <submittedName>
        <fullName evidence="2">Uncharacterized protein</fullName>
    </submittedName>
</protein>
<dbReference type="AlphaFoldDB" id="A0A8H9GTK1"/>
<keyword evidence="3" id="KW-1185">Reference proteome</keyword>
<sequence length="57" mass="5921">MAQGGTRRVRQPQPVTQDTPRAAACAILPGASPGVPAKGRAETYPRNLIRVIPAEGA</sequence>
<dbReference type="Proteomes" id="UP000600547">
    <property type="component" value="Unassembled WGS sequence"/>
</dbReference>
<organism evidence="2 3">
    <name type="scientific">Deinococcus arenae</name>
    <dbReference type="NCBI Taxonomy" id="1452751"/>
    <lineage>
        <taxon>Bacteria</taxon>
        <taxon>Thermotogati</taxon>
        <taxon>Deinococcota</taxon>
        <taxon>Deinococci</taxon>
        <taxon>Deinococcales</taxon>
        <taxon>Deinococcaceae</taxon>
        <taxon>Deinococcus</taxon>
    </lineage>
</organism>
<reference evidence="3" key="1">
    <citation type="journal article" date="2019" name="Int. J. Syst. Evol. Microbiol.">
        <title>The Global Catalogue of Microorganisms (GCM) 10K type strain sequencing project: providing services to taxonomists for standard genome sequencing and annotation.</title>
        <authorList>
            <consortium name="The Broad Institute Genomics Platform"/>
            <consortium name="The Broad Institute Genome Sequencing Center for Infectious Disease"/>
            <person name="Wu L."/>
            <person name="Ma J."/>
        </authorList>
    </citation>
    <scope>NUCLEOTIDE SEQUENCE [LARGE SCALE GENOMIC DNA]</scope>
    <source>
        <strain evidence="3">JCM 31047</strain>
    </source>
</reference>
<name>A0A8H9GTK1_9DEIO</name>
<proteinExistence type="predicted"/>
<comment type="caution">
    <text evidence="2">The sequence shown here is derived from an EMBL/GenBank/DDBJ whole genome shotgun (WGS) entry which is preliminary data.</text>
</comment>
<dbReference type="EMBL" id="BMQG01000006">
    <property type="protein sequence ID" value="GGM43975.1"/>
    <property type="molecule type" value="Genomic_DNA"/>
</dbReference>
<feature type="region of interest" description="Disordered" evidence="1">
    <location>
        <begin position="1"/>
        <end position="20"/>
    </location>
</feature>
<evidence type="ECO:0000313" key="2">
    <source>
        <dbReference type="EMBL" id="GGM43975.1"/>
    </source>
</evidence>
<gene>
    <name evidence="2" type="ORF">GCM10008956_20240</name>
</gene>
<evidence type="ECO:0000256" key="1">
    <source>
        <dbReference type="SAM" id="MobiDB-lite"/>
    </source>
</evidence>